<keyword evidence="9" id="KW-0472">Membrane</keyword>
<feature type="domain" description="Trimeric autotransporter adhesin YadA-like C-terminal membrane anchor" evidence="12">
    <location>
        <begin position="428"/>
        <end position="488"/>
    </location>
</feature>
<comment type="subcellular location">
    <subcellularLocation>
        <location evidence="2">Cell outer membrane</location>
    </subcellularLocation>
    <subcellularLocation>
        <location evidence="1">Cell surface</location>
    </subcellularLocation>
</comment>
<evidence type="ECO:0000256" key="6">
    <source>
        <dbReference type="ARBA" id="ARBA00022692"/>
    </source>
</evidence>
<evidence type="ECO:0000256" key="11">
    <source>
        <dbReference type="SAM" id="SignalP"/>
    </source>
</evidence>
<keyword evidence="4" id="KW-0813">Transport</keyword>
<dbReference type="KEGG" id="teq:TEQUI_0374"/>
<sequence length="488" mass="52138">MKSFKFKTTFVLTLLAITPQITQAHIMGTNLANPLGRWKDKSNEATPIFYNCTPEDVSTKRKKPNFTSCHRAIVYEVAEGGHQNALTDSVIVFEKLNTTTLAADGTSNDNSSNIQALTEKVDTHEDKIAKLISNIETNSNSIDEFKKQIKIANKSAGEIDSIKNKVDGISTSIKEIGKNLKESKTAVSKIDTKVEKNKDAIKGVNFEIDKNKEKISGIKGELAKNTTAVEKIGAKVDKAVSDVKGLGVKVATNTKALKSTDLKVEKNTQAISANKILSENNKKGIDANKKAIAINRSDIAKNKEGISSNKASIDATSDKLGELIESLKSPTFEQKVTANGGLTVSKEFKVSSSSEVSMGGNRVKDLADAVDNTDAVNLGQLKAESDRIYSTLDKRLKESNKILGEELDNLKKQSRAGTASAMAIASLPQAWTPDQVGLGLGVATYRGGFGYAVGVSAMSGDEAWVGKASISGDSKGGFGGSLGMMFSF</sequence>
<evidence type="ECO:0000256" key="4">
    <source>
        <dbReference type="ARBA" id="ARBA00022448"/>
    </source>
</evidence>
<evidence type="ECO:0000256" key="5">
    <source>
        <dbReference type="ARBA" id="ARBA00022452"/>
    </source>
</evidence>
<dbReference type="GO" id="GO:0009986">
    <property type="term" value="C:cell surface"/>
    <property type="evidence" value="ECO:0007669"/>
    <property type="project" value="UniProtKB-SubCell"/>
</dbReference>
<dbReference type="Pfam" id="PF03895">
    <property type="entry name" value="YadA_anchor"/>
    <property type="match status" value="1"/>
</dbReference>
<evidence type="ECO:0000256" key="9">
    <source>
        <dbReference type="ARBA" id="ARBA00023136"/>
    </source>
</evidence>
<keyword evidence="10" id="KW-0998">Cell outer membrane</keyword>
<dbReference type="AlphaFoldDB" id="A0A654KG02"/>
<keyword evidence="6" id="KW-0812">Transmembrane</keyword>
<evidence type="ECO:0000313" key="15">
    <source>
        <dbReference type="Proteomes" id="UP000007472"/>
    </source>
</evidence>
<evidence type="ECO:0000256" key="10">
    <source>
        <dbReference type="ARBA" id="ARBA00023237"/>
    </source>
</evidence>
<protein>
    <submittedName>
        <fullName evidence="14">YadA-like-protein</fullName>
    </submittedName>
</protein>
<dbReference type="Proteomes" id="UP000007472">
    <property type="component" value="Chromosome"/>
</dbReference>
<dbReference type="Pfam" id="PF05662">
    <property type="entry name" value="YadA_stalk"/>
    <property type="match status" value="1"/>
</dbReference>
<organism evidence="14 15">
    <name type="scientific">Taylorella equigenitalis (strain MCE9)</name>
    <dbReference type="NCBI Taxonomy" id="937774"/>
    <lineage>
        <taxon>Bacteria</taxon>
        <taxon>Pseudomonadati</taxon>
        <taxon>Pseudomonadota</taxon>
        <taxon>Betaproteobacteria</taxon>
        <taxon>Burkholderiales</taxon>
        <taxon>Alcaligenaceae</taxon>
        <taxon>Taylorella</taxon>
    </lineage>
</organism>
<dbReference type="SUPFAM" id="SSF57997">
    <property type="entry name" value="Tropomyosin"/>
    <property type="match status" value="1"/>
</dbReference>
<evidence type="ECO:0000313" key="14">
    <source>
        <dbReference type="EMBL" id="ADU91319.1"/>
    </source>
</evidence>
<evidence type="ECO:0000256" key="1">
    <source>
        <dbReference type="ARBA" id="ARBA00004241"/>
    </source>
</evidence>
<keyword evidence="8" id="KW-0653">Protein transport</keyword>
<evidence type="ECO:0000256" key="2">
    <source>
        <dbReference type="ARBA" id="ARBA00004442"/>
    </source>
</evidence>
<dbReference type="Gene3D" id="3.30.1300.30">
    <property type="entry name" value="GSPII I/J protein-like"/>
    <property type="match status" value="1"/>
</dbReference>
<dbReference type="InterPro" id="IPR008635">
    <property type="entry name" value="Coiled_stalk_dom"/>
</dbReference>
<evidence type="ECO:0000256" key="3">
    <source>
        <dbReference type="ARBA" id="ARBA00005848"/>
    </source>
</evidence>
<dbReference type="SUPFAM" id="SSF54523">
    <property type="entry name" value="Pili subunits"/>
    <property type="match status" value="1"/>
</dbReference>
<accession>A0A654KG02</accession>
<keyword evidence="5" id="KW-1134">Transmembrane beta strand</keyword>
<evidence type="ECO:0000259" key="12">
    <source>
        <dbReference type="Pfam" id="PF03895"/>
    </source>
</evidence>
<gene>
    <name evidence="14" type="ordered locus">TEQUI_0374</name>
</gene>
<reference evidence="14 15" key="1">
    <citation type="journal article" date="2011" name="J. Bacteriol.">
        <title>Genome sequence of Taylorella equigenitalis MCE9, the causative agent of contagious equine metritis.</title>
        <authorList>
            <person name="Hebert L."/>
            <person name="Moumen B."/>
            <person name="Duquesne F."/>
            <person name="Breuil M.F."/>
            <person name="Laugier C."/>
            <person name="Batto J.M."/>
            <person name="Renault P."/>
            <person name="Petry S."/>
        </authorList>
    </citation>
    <scope>NUCLEOTIDE SEQUENCE [LARGE SCALE GENOMIC DNA]</scope>
    <source>
        <strain evidence="14 15">MCE9</strain>
    </source>
</reference>
<dbReference type="EMBL" id="CP002456">
    <property type="protein sequence ID" value="ADU91319.1"/>
    <property type="molecule type" value="Genomic_DNA"/>
</dbReference>
<evidence type="ECO:0000256" key="7">
    <source>
        <dbReference type="ARBA" id="ARBA00022729"/>
    </source>
</evidence>
<dbReference type="Gene3D" id="1.20.5.170">
    <property type="match status" value="1"/>
</dbReference>
<evidence type="ECO:0000256" key="8">
    <source>
        <dbReference type="ARBA" id="ARBA00022927"/>
    </source>
</evidence>
<dbReference type="InterPro" id="IPR045584">
    <property type="entry name" value="Pilin-like"/>
</dbReference>
<comment type="similarity">
    <text evidence="3">Belongs to the autotransporter-2 (AT-2) (TC 1.B.40) family.</text>
</comment>
<feature type="signal peptide" evidence="11">
    <location>
        <begin position="1"/>
        <end position="24"/>
    </location>
</feature>
<evidence type="ECO:0000259" key="13">
    <source>
        <dbReference type="Pfam" id="PF05662"/>
    </source>
</evidence>
<dbReference type="GO" id="GO:0009279">
    <property type="term" value="C:cell outer membrane"/>
    <property type="evidence" value="ECO:0007669"/>
    <property type="project" value="UniProtKB-SubCell"/>
</dbReference>
<feature type="chain" id="PRO_5025053090" evidence="11">
    <location>
        <begin position="25"/>
        <end position="488"/>
    </location>
</feature>
<name>A0A654KG02_TAYEM</name>
<dbReference type="InterPro" id="IPR005594">
    <property type="entry name" value="YadA_C"/>
</dbReference>
<feature type="domain" description="Trimeric autotransporter adhesin YadA-like stalk" evidence="13">
    <location>
        <begin position="366"/>
        <end position="400"/>
    </location>
</feature>
<keyword evidence="7 11" id="KW-0732">Signal</keyword>
<proteinExistence type="inferred from homology"/>